<evidence type="ECO:0000256" key="1">
    <source>
        <dbReference type="ARBA" id="ARBA00010945"/>
    </source>
</evidence>
<comment type="caution">
    <text evidence="5">The sequence shown here is derived from an EMBL/GenBank/DDBJ whole genome shotgun (WGS) entry which is preliminary data.</text>
</comment>
<dbReference type="GO" id="GO:0008168">
    <property type="term" value="F:methyltransferase activity"/>
    <property type="evidence" value="ECO:0007669"/>
    <property type="project" value="UniProtKB-KW"/>
</dbReference>
<dbReference type="PANTHER" id="PTHR35369">
    <property type="entry name" value="BLR3025 PROTEIN-RELATED"/>
    <property type="match status" value="1"/>
</dbReference>
<evidence type="ECO:0000256" key="2">
    <source>
        <dbReference type="ARBA" id="ARBA00022763"/>
    </source>
</evidence>
<name>A0A8J3GTY9_9RHOB</name>
<feature type="domain" description="UmuC" evidence="4">
    <location>
        <begin position="30"/>
        <end position="150"/>
    </location>
</feature>
<reference evidence="5" key="2">
    <citation type="submission" date="2020-09" db="EMBL/GenBank/DDBJ databases">
        <authorList>
            <person name="Sun Q."/>
            <person name="Kim S."/>
        </authorList>
    </citation>
    <scope>NUCLEOTIDE SEQUENCE</scope>
    <source>
        <strain evidence="5">KCTC 42650</strain>
    </source>
</reference>
<feature type="region of interest" description="Disordered" evidence="3">
    <location>
        <begin position="180"/>
        <end position="201"/>
    </location>
</feature>
<comment type="similarity">
    <text evidence="1">Belongs to the DNA polymerase type-Y family.</text>
</comment>
<dbReference type="GO" id="GO:0006281">
    <property type="term" value="P:DNA repair"/>
    <property type="evidence" value="ECO:0007669"/>
    <property type="project" value="InterPro"/>
</dbReference>
<dbReference type="InterPro" id="IPR043128">
    <property type="entry name" value="Rev_trsase/Diguanyl_cyclase"/>
</dbReference>
<dbReference type="SUPFAM" id="SSF56672">
    <property type="entry name" value="DNA/RNA polymerases"/>
    <property type="match status" value="1"/>
</dbReference>
<keyword evidence="5" id="KW-0489">Methyltransferase</keyword>
<dbReference type="InterPro" id="IPR043502">
    <property type="entry name" value="DNA/RNA_pol_sf"/>
</dbReference>
<keyword evidence="2" id="KW-0227">DNA damage</keyword>
<dbReference type="EMBL" id="BNCJ01000001">
    <property type="protein sequence ID" value="GHF34367.1"/>
    <property type="molecule type" value="Genomic_DNA"/>
</dbReference>
<keyword evidence="6" id="KW-1185">Reference proteome</keyword>
<gene>
    <name evidence="5" type="ORF">GCM10017056_02270</name>
</gene>
<dbReference type="Pfam" id="PF00817">
    <property type="entry name" value="IMS"/>
    <property type="match status" value="1"/>
</dbReference>
<dbReference type="Gene3D" id="3.40.1170.60">
    <property type="match status" value="1"/>
</dbReference>
<sequence>MSRRRILSLWFPCLGAERVIRAERLAEPVPLAVVAEQGNMQVVTSLNGVAFGAGLRPGQPLRDAHAMCAGLMTRARNLPAERAFLAALRRWAGRFSPWVAEEAPDSLVVDLTGCAHLFGGEERLVAQIEEDCADMGLTVRSGIADTLGTAWALARFAGQSGGAARSGDAIDQEARATRARAGKRRHWTRGGAAPQVGAAPGGVSRIAPPGQAYGALAPLPVAALRLDPETVAQLSRLGLRRIGDLLGQPRAALARRFGTGLVLRLDQATGSAPEPVSPARLADHFAVRLTLPEPIGLQADVMAAVDRMLPRLCALLKEKGRGVRSLRLEAHRTDQQAECVTIGLARPGHDADRIRPLLEMKTGEIDAGFGIDMLRLEAVATEPLHERRAVGHLEAGQAVRDRLAGQSALDDLIGRLGARIGLEAITRRHPGASHIPEKTAVTLAAAWSEPAKDWPAPPTPRPLLMWRPEVVMAPDRPQLPERFRWRGRTWHLGSARGPERIAPEWWLEDPEWRSGSRDYWVVVTAEGARLWLFYAHGGALSAGWFCQGCFA</sequence>
<protein>
    <submittedName>
        <fullName evidence="5">DNA methylase</fullName>
    </submittedName>
</protein>
<reference evidence="5" key="1">
    <citation type="journal article" date="2014" name="Int. J. Syst. Evol. Microbiol.">
        <title>Complete genome sequence of Corynebacterium casei LMG S-19264T (=DSM 44701T), isolated from a smear-ripened cheese.</title>
        <authorList>
            <consortium name="US DOE Joint Genome Institute (JGI-PGF)"/>
            <person name="Walter F."/>
            <person name="Albersmeier A."/>
            <person name="Kalinowski J."/>
            <person name="Ruckert C."/>
        </authorList>
    </citation>
    <scope>NUCLEOTIDE SEQUENCE</scope>
    <source>
        <strain evidence="5">KCTC 42650</strain>
    </source>
</reference>
<dbReference type="InterPro" id="IPR001126">
    <property type="entry name" value="UmuC"/>
</dbReference>
<evidence type="ECO:0000313" key="5">
    <source>
        <dbReference type="EMBL" id="GHF34367.1"/>
    </source>
</evidence>
<dbReference type="CDD" id="cd03468">
    <property type="entry name" value="PolY_like"/>
    <property type="match status" value="1"/>
</dbReference>
<dbReference type="InterPro" id="IPR050356">
    <property type="entry name" value="SulA_CellDiv_inhibitor"/>
</dbReference>
<evidence type="ECO:0000259" key="4">
    <source>
        <dbReference type="PROSITE" id="PS50173"/>
    </source>
</evidence>
<dbReference type="RefSeq" id="WP_189678191.1">
    <property type="nucleotide sequence ID" value="NZ_BNCJ01000001.1"/>
</dbReference>
<proteinExistence type="inferred from homology"/>
<evidence type="ECO:0000256" key="3">
    <source>
        <dbReference type="SAM" id="MobiDB-lite"/>
    </source>
</evidence>
<dbReference type="Gene3D" id="3.30.70.270">
    <property type="match status" value="1"/>
</dbReference>
<dbReference type="Proteomes" id="UP000626220">
    <property type="component" value="Unassembled WGS sequence"/>
</dbReference>
<dbReference type="PANTHER" id="PTHR35369:SF2">
    <property type="entry name" value="BLR3025 PROTEIN"/>
    <property type="match status" value="1"/>
</dbReference>
<organism evidence="5 6">
    <name type="scientific">Seohaeicola zhoushanensis</name>
    <dbReference type="NCBI Taxonomy" id="1569283"/>
    <lineage>
        <taxon>Bacteria</taxon>
        <taxon>Pseudomonadati</taxon>
        <taxon>Pseudomonadota</taxon>
        <taxon>Alphaproteobacteria</taxon>
        <taxon>Rhodobacterales</taxon>
        <taxon>Roseobacteraceae</taxon>
        <taxon>Seohaeicola</taxon>
    </lineage>
</organism>
<dbReference type="GO" id="GO:0032259">
    <property type="term" value="P:methylation"/>
    <property type="evidence" value="ECO:0007669"/>
    <property type="project" value="UniProtKB-KW"/>
</dbReference>
<keyword evidence="5" id="KW-0808">Transferase</keyword>
<dbReference type="AlphaFoldDB" id="A0A8J3GTY9"/>
<feature type="compositionally biased region" description="Low complexity" evidence="3">
    <location>
        <begin position="190"/>
        <end position="201"/>
    </location>
</feature>
<dbReference type="PROSITE" id="PS50173">
    <property type="entry name" value="UMUC"/>
    <property type="match status" value="1"/>
</dbReference>
<accession>A0A8J3GTY9</accession>
<evidence type="ECO:0000313" key="6">
    <source>
        <dbReference type="Proteomes" id="UP000626220"/>
    </source>
</evidence>